<evidence type="ECO:0000256" key="1">
    <source>
        <dbReference type="SAM" id="MobiDB-lite"/>
    </source>
</evidence>
<name>A0AAV0ZC25_VICFA</name>
<evidence type="ECO:0000313" key="2">
    <source>
        <dbReference type="EMBL" id="CAI8595991.1"/>
    </source>
</evidence>
<dbReference type="Pfam" id="PF03004">
    <property type="entry name" value="Transposase_24"/>
    <property type="match status" value="1"/>
</dbReference>
<keyword evidence="3" id="KW-1185">Reference proteome</keyword>
<feature type="compositionally biased region" description="Polar residues" evidence="1">
    <location>
        <begin position="19"/>
        <end position="44"/>
    </location>
</feature>
<evidence type="ECO:0000313" key="3">
    <source>
        <dbReference type="Proteomes" id="UP001157006"/>
    </source>
</evidence>
<feature type="region of interest" description="Disordered" evidence="1">
    <location>
        <begin position="1"/>
        <end position="64"/>
    </location>
</feature>
<organism evidence="2 3">
    <name type="scientific">Vicia faba</name>
    <name type="common">Broad bean</name>
    <name type="synonym">Faba vulgaris</name>
    <dbReference type="NCBI Taxonomy" id="3906"/>
    <lineage>
        <taxon>Eukaryota</taxon>
        <taxon>Viridiplantae</taxon>
        <taxon>Streptophyta</taxon>
        <taxon>Embryophyta</taxon>
        <taxon>Tracheophyta</taxon>
        <taxon>Spermatophyta</taxon>
        <taxon>Magnoliopsida</taxon>
        <taxon>eudicotyledons</taxon>
        <taxon>Gunneridae</taxon>
        <taxon>Pentapetalae</taxon>
        <taxon>rosids</taxon>
        <taxon>fabids</taxon>
        <taxon>Fabales</taxon>
        <taxon>Fabaceae</taxon>
        <taxon>Papilionoideae</taxon>
        <taxon>50 kb inversion clade</taxon>
        <taxon>NPAAA clade</taxon>
        <taxon>Hologalegina</taxon>
        <taxon>IRL clade</taxon>
        <taxon>Fabeae</taxon>
        <taxon>Vicia</taxon>
    </lineage>
</organism>
<proteinExistence type="predicted"/>
<dbReference type="Proteomes" id="UP001157006">
    <property type="component" value="Chromosome 2"/>
</dbReference>
<accession>A0AAV0ZC25</accession>
<dbReference type="EMBL" id="OX451737">
    <property type="protein sequence ID" value="CAI8595991.1"/>
    <property type="molecule type" value="Genomic_DNA"/>
</dbReference>
<gene>
    <name evidence="2" type="ORF">VFH_II012280</name>
</gene>
<protein>
    <submittedName>
        <fullName evidence="2">Uncharacterized protein</fullName>
    </submittedName>
</protein>
<dbReference type="AlphaFoldDB" id="A0AAV0ZC25"/>
<dbReference type="InterPro" id="IPR004252">
    <property type="entry name" value="Probable_transposase_24"/>
</dbReference>
<feature type="compositionally biased region" description="Low complexity" evidence="1">
    <location>
        <begin position="55"/>
        <end position="64"/>
    </location>
</feature>
<reference evidence="2 3" key="1">
    <citation type="submission" date="2023-01" db="EMBL/GenBank/DDBJ databases">
        <authorList>
            <person name="Kreplak J."/>
        </authorList>
    </citation>
    <scope>NUCLEOTIDE SEQUENCE [LARGE SCALE GENOMIC DNA]</scope>
</reference>
<sequence length="301" mass="34240">MPLGALTLKTSRVKHAARNKSTTSNKCQRTQTPSPQTTARSQHSSTNAAPPPPQTTTTSQPNPTIAVSALPHTTEATPSTVEGCIFVPTLGSIQHDFLSPSIRHAMVGEEEGDETVRDAEEEESEQKISSGQRPLITIVGHGLHPSDIRSHERDGYFDMFKSLVWWGPRDDARMKDEFHKQCGIRIKDIFYKMRNAIKKLDRMGEDVWKYFHEGWQLEEFKQVSKQNKKNQASTKGRAVHTSRRKAHHDVALDLEKKLSRPPNSDELFIVTHKKKDRKWVDRRSEKTHGMAGFLLELENWS</sequence>